<dbReference type="EMBL" id="CP000828">
    <property type="protein sequence ID" value="ABW26566.1"/>
    <property type="molecule type" value="Genomic_DNA"/>
</dbReference>
<accession>B0C931</accession>
<dbReference type="STRING" id="329726.AM1_1541"/>
<dbReference type="Proteomes" id="UP000000268">
    <property type="component" value="Chromosome"/>
</dbReference>
<dbReference type="AlphaFoldDB" id="B0C931"/>
<name>B0C931_ACAM1</name>
<protein>
    <submittedName>
        <fullName evidence="1">Uncharacterized protein</fullName>
    </submittedName>
</protein>
<dbReference type="KEGG" id="amr:AM1_1541"/>
<gene>
    <name evidence="1" type="ordered locus">AM1_1541</name>
</gene>
<dbReference type="HOGENOM" id="CLU_3302970_0_0_3"/>
<keyword evidence="2" id="KW-1185">Reference proteome</keyword>
<proteinExistence type="predicted"/>
<evidence type="ECO:0000313" key="2">
    <source>
        <dbReference type="Proteomes" id="UP000000268"/>
    </source>
</evidence>
<reference evidence="1 2" key="1">
    <citation type="journal article" date="2008" name="Proc. Natl. Acad. Sci. U.S.A.">
        <title>Niche adaptation and genome expansion in the chlorophyll d-producing cyanobacterium Acaryochloris marina.</title>
        <authorList>
            <person name="Swingley W.D."/>
            <person name="Chen M."/>
            <person name="Cheung P.C."/>
            <person name="Conrad A.L."/>
            <person name="Dejesa L.C."/>
            <person name="Hao J."/>
            <person name="Honchak B.M."/>
            <person name="Karbach L.E."/>
            <person name="Kurdoglu A."/>
            <person name="Lahiri S."/>
            <person name="Mastrian S.D."/>
            <person name="Miyashita H."/>
            <person name="Page L."/>
            <person name="Ramakrishna P."/>
            <person name="Satoh S."/>
            <person name="Sattley W.M."/>
            <person name="Shimada Y."/>
            <person name="Taylor H.L."/>
            <person name="Tomo T."/>
            <person name="Tsuchiya T."/>
            <person name="Wang Z.T."/>
            <person name="Raymond J."/>
            <person name="Mimuro M."/>
            <person name="Blankenship R.E."/>
            <person name="Touchman J.W."/>
        </authorList>
    </citation>
    <scope>NUCLEOTIDE SEQUENCE [LARGE SCALE GENOMIC DNA]</scope>
    <source>
        <strain evidence="2">MBIC 11017</strain>
    </source>
</reference>
<organism evidence="1 2">
    <name type="scientific">Acaryochloris marina (strain MBIC 11017)</name>
    <dbReference type="NCBI Taxonomy" id="329726"/>
    <lineage>
        <taxon>Bacteria</taxon>
        <taxon>Bacillati</taxon>
        <taxon>Cyanobacteriota</taxon>
        <taxon>Cyanophyceae</taxon>
        <taxon>Acaryochloridales</taxon>
        <taxon>Acaryochloridaceae</taxon>
        <taxon>Acaryochloris</taxon>
    </lineage>
</organism>
<evidence type="ECO:0000313" key="1">
    <source>
        <dbReference type="EMBL" id="ABW26566.1"/>
    </source>
</evidence>
<sequence length="39" mass="4556">MRSQLSLPSSQYTQNVKIGEITLEFRQLSSHEEMKNCNQ</sequence>